<feature type="transmembrane region" description="Helical" evidence="1">
    <location>
        <begin position="20"/>
        <end position="37"/>
    </location>
</feature>
<keyword evidence="1" id="KW-1133">Transmembrane helix</keyword>
<evidence type="ECO:0000256" key="1">
    <source>
        <dbReference type="SAM" id="Phobius"/>
    </source>
</evidence>
<keyword evidence="1" id="KW-0472">Membrane</keyword>
<dbReference type="EMBL" id="GBXM01032131">
    <property type="protein sequence ID" value="JAH76446.1"/>
    <property type="molecule type" value="Transcribed_RNA"/>
</dbReference>
<proteinExistence type="predicted"/>
<protein>
    <submittedName>
        <fullName evidence="2">Uncharacterized protein</fullName>
    </submittedName>
</protein>
<sequence length="42" mass="4985">MDWRTVMYARTLVRSSEGLAISWVAWLYMVIPTIDLVKRISR</sequence>
<reference evidence="2" key="1">
    <citation type="submission" date="2014-11" db="EMBL/GenBank/DDBJ databases">
        <authorList>
            <person name="Amaro Gonzalez C."/>
        </authorList>
    </citation>
    <scope>NUCLEOTIDE SEQUENCE</scope>
</reference>
<evidence type="ECO:0000313" key="2">
    <source>
        <dbReference type="EMBL" id="JAH35029.1"/>
    </source>
</evidence>
<name>A0A0E9S0P9_ANGAN</name>
<dbReference type="AlphaFoldDB" id="A0A0E9S0P9"/>
<reference evidence="2" key="2">
    <citation type="journal article" date="2015" name="Fish Shellfish Immunol.">
        <title>Early steps in the European eel (Anguilla anguilla)-Vibrio vulnificus interaction in the gills: Role of the RtxA13 toxin.</title>
        <authorList>
            <person name="Callol A."/>
            <person name="Pajuelo D."/>
            <person name="Ebbesson L."/>
            <person name="Teles M."/>
            <person name="MacKenzie S."/>
            <person name="Amaro C."/>
        </authorList>
    </citation>
    <scope>NUCLEOTIDE SEQUENCE</scope>
</reference>
<organism evidence="2">
    <name type="scientific">Anguilla anguilla</name>
    <name type="common">European freshwater eel</name>
    <name type="synonym">Muraena anguilla</name>
    <dbReference type="NCBI Taxonomy" id="7936"/>
    <lineage>
        <taxon>Eukaryota</taxon>
        <taxon>Metazoa</taxon>
        <taxon>Chordata</taxon>
        <taxon>Craniata</taxon>
        <taxon>Vertebrata</taxon>
        <taxon>Euteleostomi</taxon>
        <taxon>Actinopterygii</taxon>
        <taxon>Neopterygii</taxon>
        <taxon>Teleostei</taxon>
        <taxon>Anguilliformes</taxon>
        <taxon>Anguillidae</taxon>
        <taxon>Anguilla</taxon>
    </lineage>
</organism>
<keyword evidence="1" id="KW-0812">Transmembrane</keyword>
<dbReference type="EMBL" id="GBXM01073548">
    <property type="protein sequence ID" value="JAH35029.1"/>
    <property type="molecule type" value="Transcribed_RNA"/>
</dbReference>
<accession>A0A0E9S0P9</accession>